<dbReference type="PANTHER" id="PTHR31087">
    <property type="match status" value="1"/>
</dbReference>
<organism evidence="2 3">
    <name type="scientific">Platanthera guangdongensis</name>
    <dbReference type="NCBI Taxonomy" id="2320717"/>
    <lineage>
        <taxon>Eukaryota</taxon>
        <taxon>Viridiplantae</taxon>
        <taxon>Streptophyta</taxon>
        <taxon>Embryophyta</taxon>
        <taxon>Tracheophyta</taxon>
        <taxon>Spermatophyta</taxon>
        <taxon>Magnoliopsida</taxon>
        <taxon>Liliopsida</taxon>
        <taxon>Asparagales</taxon>
        <taxon>Orchidaceae</taxon>
        <taxon>Orchidoideae</taxon>
        <taxon>Orchideae</taxon>
        <taxon>Orchidinae</taxon>
        <taxon>Platanthera</taxon>
    </lineage>
</organism>
<dbReference type="InterPro" id="IPR038595">
    <property type="entry name" value="LOR_sf"/>
</dbReference>
<comment type="similarity">
    <text evidence="1">Belongs to the LOR family.</text>
</comment>
<sequence length="260" mass="28799">MAKRVYPNVAVVESPNPMISAAGDGCSPSKPIRSPEAASMLLTVWRKSLLFNCDGFTVFDGKGNLIYRVDNYTKSGNKGEIVLMDAAGNPLLTIRRKKLSLGEHWQIYNGEEAERPLFSVRKHVRLIQSKCLAHVTSCRGLPPAIVCDAGEGYEVEGSYGQRRCRIYDEKRRTVAEIRRKEAMGGGVAFGLDVFRLIVRPGFDPAVAMAIVMLLEEMFGSKSSLIKFQNLGFQLLKCEGSGHMFEEMAVIPKSGRLLRLP</sequence>
<reference evidence="2 3" key="1">
    <citation type="journal article" date="2022" name="Nat. Plants">
        <title>Genomes of leafy and leafless Platanthera orchids illuminate the evolution of mycoheterotrophy.</title>
        <authorList>
            <person name="Li M.H."/>
            <person name="Liu K.W."/>
            <person name="Li Z."/>
            <person name="Lu H.C."/>
            <person name="Ye Q.L."/>
            <person name="Zhang D."/>
            <person name="Wang J.Y."/>
            <person name="Li Y.F."/>
            <person name="Zhong Z.M."/>
            <person name="Liu X."/>
            <person name="Yu X."/>
            <person name="Liu D.K."/>
            <person name="Tu X.D."/>
            <person name="Liu B."/>
            <person name="Hao Y."/>
            <person name="Liao X.Y."/>
            <person name="Jiang Y.T."/>
            <person name="Sun W.H."/>
            <person name="Chen J."/>
            <person name="Chen Y.Q."/>
            <person name="Ai Y."/>
            <person name="Zhai J.W."/>
            <person name="Wu S.S."/>
            <person name="Zhou Z."/>
            <person name="Hsiao Y.Y."/>
            <person name="Wu W.L."/>
            <person name="Chen Y.Y."/>
            <person name="Lin Y.F."/>
            <person name="Hsu J.L."/>
            <person name="Li C.Y."/>
            <person name="Wang Z.W."/>
            <person name="Zhao X."/>
            <person name="Zhong W.Y."/>
            <person name="Ma X.K."/>
            <person name="Ma L."/>
            <person name="Huang J."/>
            <person name="Chen G.Z."/>
            <person name="Huang M.Z."/>
            <person name="Huang L."/>
            <person name="Peng D.H."/>
            <person name="Luo Y.B."/>
            <person name="Zou S.Q."/>
            <person name="Chen S.P."/>
            <person name="Lan S."/>
            <person name="Tsai W.C."/>
            <person name="Van de Peer Y."/>
            <person name="Liu Z.J."/>
        </authorList>
    </citation>
    <scope>NUCLEOTIDE SEQUENCE [LARGE SCALE GENOMIC DNA]</scope>
    <source>
        <strain evidence="2">Lor288</strain>
    </source>
</reference>
<dbReference type="Gene3D" id="2.40.160.200">
    <property type="entry name" value="LURP1-related"/>
    <property type="match status" value="1"/>
</dbReference>
<dbReference type="InterPro" id="IPR007612">
    <property type="entry name" value="LOR"/>
</dbReference>
<evidence type="ECO:0000313" key="3">
    <source>
        <dbReference type="Proteomes" id="UP001412067"/>
    </source>
</evidence>
<protein>
    <submittedName>
        <fullName evidence="2">Protein LURP-one-related 8</fullName>
    </submittedName>
</protein>
<evidence type="ECO:0000256" key="1">
    <source>
        <dbReference type="ARBA" id="ARBA00005437"/>
    </source>
</evidence>
<keyword evidence="3" id="KW-1185">Reference proteome</keyword>
<dbReference type="InterPro" id="IPR025659">
    <property type="entry name" value="Tubby-like_C"/>
</dbReference>
<dbReference type="Proteomes" id="UP001412067">
    <property type="component" value="Unassembled WGS sequence"/>
</dbReference>
<dbReference type="PANTHER" id="PTHR31087:SF131">
    <property type="entry name" value="TRANSLATION INITIATION FACTOR 2B FAMILY PROTEIN, PUTATIVE, EXPRESSED-RELATED"/>
    <property type="match status" value="1"/>
</dbReference>
<dbReference type="Pfam" id="PF04525">
    <property type="entry name" value="LOR"/>
    <property type="match status" value="1"/>
</dbReference>
<proteinExistence type="inferred from homology"/>
<comment type="caution">
    <text evidence="2">The sequence shown here is derived from an EMBL/GenBank/DDBJ whole genome shotgun (WGS) entry which is preliminary data.</text>
</comment>
<name>A0ABR2M7T2_9ASPA</name>
<gene>
    <name evidence="2" type="ORF">KSP40_PGU008980</name>
</gene>
<evidence type="ECO:0000313" key="2">
    <source>
        <dbReference type="EMBL" id="KAK8959690.1"/>
    </source>
</evidence>
<dbReference type="EMBL" id="JBBWWR010000011">
    <property type="protein sequence ID" value="KAK8959690.1"/>
    <property type="molecule type" value="Genomic_DNA"/>
</dbReference>
<accession>A0ABR2M7T2</accession>
<dbReference type="SUPFAM" id="SSF54518">
    <property type="entry name" value="Tubby C-terminal domain-like"/>
    <property type="match status" value="1"/>
</dbReference>